<evidence type="ECO:0000256" key="7">
    <source>
        <dbReference type="SAM" id="Phobius"/>
    </source>
</evidence>
<protein>
    <submittedName>
        <fullName evidence="9">Peptidase M24</fullName>
    </submittedName>
</protein>
<dbReference type="GO" id="GO:0004222">
    <property type="term" value="F:metalloendopeptidase activity"/>
    <property type="evidence" value="ECO:0007669"/>
    <property type="project" value="TreeGrafter"/>
</dbReference>
<evidence type="ECO:0000256" key="3">
    <source>
        <dbReference type="ARBA" id="ARBA00022723"/>
    </source>
</evidence>
<keyword evidence="2" id="KW-0645">Protease</keyword>
<dbReference type="RefSeq" id="WP_066773311.1">
    <property type="nucleotide sequence ID" value="NZ_BMIP01000001.1"/>
</dbReference>
<reference evidence="9" key="1">
    <citation type="journal article" date="2014" name="Int. J. Syst. Evol. Microbiol.">
        <title>Complete genome sequence of Corynebacterium casei LMG S-19264T (=DSM 44701T), isolated from a smear-ripened cheese.</title>
        <authorList>
            <consortium name="US DOE Joint Genome Institute (JGI-PGF)"/>
            <person name="Walter F."/>
            <person name="Albersmeier A."/>
            <person name="Kalinowski J."/>
            <person name="Ruckert C."/>
        </authorList>
    </citation>
    <scope>NUCLEOTIDE SEQUENCE</scope>
    <source>
        <strain evidence="9">CGMCC 1.15360</strain>
    </source>
</reference>
<proteinExistence type="predicted"/>
<keyword evidence="6" id="KW-0482">Metalloprotease</keyword>
<sequence length="394" mass="42312">MAQAADATLFARIKGWFPDREFIMRSQGQVRFVRISSSLQMKAAGAVALFALVWSITISVALVSEWNTRRNAEALNAREAKVATAESRVDAYRDNLGEVTTDLSRRQEFIETMVESHLGELPEVGSVKGVQDSTEATGATIEKVSAVLPEAAGLAQLEARQLAFVEGLTRLADARADSAAKAIRRIGLDPMQVARNAEKGKTAMGGPFIPFTSGDEGIDPRFERLAQSLSRMSALESSLQGIPNTLPASFDMISSPFGYRRDPINGRGAMHAGLDFRGSIGTPIHAAARGTVSFVGRRGGYGNVVEIRHGNGLMTRYAHMSKTLAKRGQKVAAGEVVGKIGNSGRSTGPHLHFEVRINNRAVDPRTMLEKGASILGARRVLETGKDDRLAAAGK</sequence>
<dbReference type="CDD" id="cd12797">
    <property type="entry name" value="M23_peptidase"/>
    <property type="match status" value="1"/>
</dbReference>
<dbReference type="GO" id="GO:0006508">
    <property type="term" value="P:proteolysis"/>
    <property type="evidence" value="ECO:0007669"/>
    <property type="project" value="UniProtKB-KW"/>
</dbReference>
<dbReference type="EMBL" id="BMIP01000001">
    <property type="protein sequence ID" value="GGD59840.1"/>
    <property type="molecule type" value="Genomic_DNA"/>
</dbReference>
<name>A0A916YT35_9SPHN</name>
<dbReference type="GO" id="GO:0046872">
    <property type="term" value="F:metal ion binding"/>
    <property type="evidence" value="ECO:0007669"/>
    <property type="project" value="UniProtKB-KW"/>
</dbReference>
<keyword evidence="7" id="KW-0472">Membrane</keyword>
<keyword evidence="7" id="KW-1133">Transmembrane helix</keyword>
<dbReference type="AlphaFoldDB" id="A0A916YT35"/>
<feature type="transmembrane region" description="Helical" evidence="7">
    <location>
        <begin position="43"/>
        <end position="63"/>
    </location>
</feature>
<evidence type="ECO:0000256" key="6">
    <source>
        <dbReference type="ARBA" id="ARBA00023049"/>
    </source>
</evidence>
<evidence type="ECO:0000259" key="8">
    <source>
        <dbReference type="Pfam" id="PF01551"/>
    </source>
</evidence>
<dbReference type="PANTHER" id="PTHR21666">
    <property type="entry name" value="PEPTIDASE-RELATED"/>
    <property type="match status" value="1"/>
</dbReference>
<keyword evidence="7" id="KW-0812">Transmembrane</keyword>
<feature type="domain" description="M23ase beta-sheet core" evidence="8">
    <location>
        <begin position="270"/>
        <end position="364"/>
    </location>
</feature>
<evidence type="ECO:0000313" key="9">
    <source>
        <dbReference type="EMBL" id="GGD59840.1"/>
    </source>
</evidence>
<keyword evidence="10" id="KW-1185">Reference proteome</keyword>
<dbReference type="SUPFAM" id="SSF51261">
    <property type="entry name" value="Duplicated hybrid motif"/>
    <property type="match status" value="1"/>
</dbReference>
<evidence type="ECO:0000256" key="2">
    <source>
        <dbReference type="ARBA" id="ARBA00022670"/>
    </source>
</evidence>
<evidence type="ECO:0000256" key="4">
    <source>
        <dbReference type="ARBA" id="ARBA00022801"/>
    </source>
</evidence>
<keyword evidence="4" id="KW-0378">Hydrolase</keyword>
<dbReference type="Pfam" id="PF01551">
    <property type="entry name" value="Peptidase_M23"/>
    <property type="match status" value="1"/>
</dbReference>
<reference evidence="9" key="2">
    <citation type="submission" date="2020-09" db="EMBL/GenBank/DDBJ databases">
        <authorList>
            <person name="Sun Q."/>
            <person name="Zhou Y."/>
        </authorList>
    </citation>
    <scope>NUCLEOTIDE SEQUENCE</scope>
    <source>
        <strain evidence="9">CGMCC 1.15360</strain>
    </source>
</reference>
<accession>A0A916YT35</accession>
<evidence type="ECO:0000313" key="10">
    <source>
        <dbReference type="Proteomes" id="UP000612349"/>
    </source>
</evidence>
<evidence type="ECO:0000256" key="5">
    <source>
        <dbReference type="ARBA" id="ARBA00022833"/>
    </source>
</evidence>
<dbReference type="Proteomes" id="UP000612349">
    <property type="component" value="Unassembled WGS sequence"/>
</dbReference>
<organism evidence="9 10">
    <name type="scientific">Croceicoccus mobilis</name>
    <dbReference type="NCBI Taxonomy" id="1703339"/>
    <lineage>
        <taxon>Bacteria</taxon>
        <taxon>Pseudomonadati</taxon>
        <taxon>Pseudomonadota</taxon>
        <taxon>Alphaproteobacteria</taxon>
        <taxon>Sphingomonadales</taxon>
        <taxon>Erythrobacteraceae</taxon>
        <taxon>Croceicoccus</taxon>
    </lineage>
</organism>
<gene>
    <name evidence="9" type="ORF">GCM10010990_06550</name>
</gene>
<dbReference type="PANTHER" id="PTHR21666:SF288">
    <property type="entry name" value="CELL DIVISION PROTEIN YTFB"/>
    <property type="match status" value="1"/>
</dbReference>
<dbReference type="FunFam" id="2.70.70.10:FF:000006">
    <property type="entry name" value="M23 family peptidase"/>
    <property type="match status" value="1"/>
</dbReference>
<dbReference type="Gene3D" id="2.70.70.10">
    <property type="entry name" value="Glucose Permease (Domain IIA)"/>
    <property type="match status" value="1"/>
</dbReference>
<comment type="cofactor">
    <cofactor evidence="1">
        <name>Zn(2+)</name>
        <dbReference type="ChEBI" id="CHEBI:29105"/>
    </cofactor>
</comment>
<evidence type="ECO:0000256" key="1">
    <source>
        <dbReference type="ARBA" id="ARBA00001947"/>
    </source>
</evidence>
<keyword evidence="5" id="KW-0862">Zinc</keyword>
<comment type="caution">
    <text evidence="9">The sequence shown here is derived from an EMBL/GenBank/DDBJ whole genome shotgun (WGS) entry which is preliminary data.</text>
</comment>
<dbReference type="InterPro" id="IPR016047">
    <property type="entry name" value="M23ase_b-sheet_dom"/>
</dbReference>
<keyword evidence="3" id="KW-0479">Metal-binding</keyword>
<dbReference type="InterPro" id="IPR011055">
    <property type="entry name" value="Dup_hybrid_motif"/>
</dbReference>
<dbReference type="InterPro" id="IPR050570">
    <property type="entry name" value="Cell_wall_metabolism_enzyme"/>
</dbReference>